<organism evidence="8 9">
    <name type="scientific">Pseudorhodoplanes sinuspersici</name>
    <dbReference type="NCBI Taxonomy" id="1235591"/>
    <lineage>
        <taxon>Bacteria</taxon>
        <taxon>Pseudomonadati</taxon>
        <taxon>Pseudomonadota</taxon>
        <taxon>Alphaproteobacteria</taxon>
        <taxon>Hyphomicrobiales</taxon>
        <taxon>Pseudorhodoplanes</taxon>
    </lineage>
</organism>
<dbReference type="NCBIfam" id="TIGR01189">
    <property type="entry name" value="ccmA"/>
    <property type="match status" value="1"/>
</dbReference>
<evidence type="ECO:0000313" key="8">
    <source>
        <dbReference type="EMBL" id="ARP98951.1"/>
    </source>
</evidence>
<dbReference type="GO" id="GO:0017004">
    <property type="term" value="P:cytochrome complex assembly"/>
    <property type="evidence" value="ECO:0007669"/>
    <property type="project" value="UniProtKB-KW"/>
</dbReference>
<dbReference type="SMART" id="SM00382">
    <property type="entry name" value="AAA"/>
    <property type="match status" value="1"/>
</dbReference>
<keyword evidence="4" id="KW-0201">Cytochrome c-type biogenesis</keyword>
<evidence type="ECO:0000256" key="3">
    <source>
        <dbReference type="ARBA" id="ARBA00022741"/>
    </source>
</evidence>
<comment type="similarity">
    <text evidence="1">Belongs to the ABC transporter superfamily.</text>
</comment>
<dbReference type="InterPro" id="IPR003593">
    <property type="entry name" value="AAA+_ATPase"/>
</dbReference>
<dbReference type="InterPro" id="IPR003439">
    <property type="entry name" value="ABC_transporter-like_ATP-bd"/>
</dbReference>
<dbReference type="RefSeq" id="WP_086087362.1">
    <property type="nucleotide sequence ID" value="NZ_CP021112.1"/>
</dbReference>
<proteinExistence type="inferred from homology"/>
<dbReference type="PANTHER" id="PTHR43499">
    <property type="entry name" value="ABC TRANSPORTER I FAMILY MEMBER 1"/>
    <property type="match status" value="1"/>
</dbReference>
<dbReference type="InterPro" id="IPR005895">
    <property type="entry name" value="ABC_transptr_haem_export_CcmA"/>
</dbReference>
<keyword evidence="3" id="KW-0547">Nucleotide-binding</keyword>
<protein>
    <submittedName>
        <fullName evidence="8">Heme ABC exporter ATP-binding protein CcmA</fullName>
    </submittedName>
</protein>
<keyword evidence="6" id="KW-1278">Translocase</keyword>
<dbReference type="STRING" id="1235591.CAK95_07550"/>
<dbReference type="InterPro" id="IPR017871">
    <property type="entry name" value="ABC_transporter-like_CS"/>
</dbReference>
<dbReference type="GO" id="GO:0005524">
    <property type="term" value="F:ATP binding"/>
    <property type="evidence" value="ECO:0007669"/>
    <property type="project" value="UniProtKB-KW"/>
</dbReference>
<evidence type="ECO:0000256" key="1">
    <source>
        <dbReference type="ARBA" id="ARBA00005417"/>
    </source>
</evidence>
<dbReference type="PROSITE" id="PS00211">
    <property type="entry name" value="ABC_TRANSPORTER_1"/>
    <property type="match status" value="1"/>
</dbReference>
<evidence type="ECO:0000256" key="7">
    <source>
        <dbReference type="ARBA" id="ARBA00023136"/>
    </source>
</evidence>
<dbReference type="KEGG" id="psin:CAK95_07550"/>
<evidence type="ECO:0000313" key="9">
    <source>
        <dbReference type="Proteomes" id="UP000194137"/>
    </source>
</evidence>
<dbReference type="OrthoDB" id="9800654at2"/>
<keyword evidence="5 8" id="KW-0067">ATP-binding</keyword>
<accession>A0A1W6ZNL0</accession>
<dbReference type="PROSITE" id="PS50893">
    <property type="entry name" value="ABC_TRANSPORTER_2"/>
    <property type="match status" value="1"/>
</dbReference>
<dbReference type="SUPFAM" id="SSF52540">
    <property type="entry name" value="P-loop containing nucleoside triphosphate hydrolases"/>
    <property type="match status" value="1"/>
</dbReference>
<gene>
    <name evidence="8" type="ORF">CAK95_07550</name>
</gene>
<evidence type="ECO:0000256" key="2">
    <source>
        <dbReference type="ARBA" id="ARBA00022448"/>
    </source>
</evidence>
<dbReference type="EMBL" id="CP021112">
    <property type="protein sequence ID" value="ARP98951.1"/>
    <property type="molecule type" value="Genomic_DNA"/>
</dbReference>
<dbReference type="GO" id="GO:0016887">
    <property type="term" value="F:ATP hydrolysis activity"/>
    <property type="evidence" value="ECO:0007669"/>
    <property type="project" value="InterPro"/>
</dbReference>
<keyword evidence="2" id="KW-0813">Transport</keyword>
<evidence type="ECO:0000256" key="4">
    <source>
        <dbReference type="ARBA" id="ARBA00022748"/>
    </source>
</evidence>
<dbReference type="Pfam" id="PF00005">
    <property type="entry name" value="ABC_tran"/>
    <property type="match status" value="1"/>
</dbReference>
<keyword evidence="7" id="KW-0472">Membrane</keyword>
<sequence length="200" mass="20973">MTLSAEALCCQRGGRQVFESLSFSVASGRALLVTGRNGAGKSSLLRMIAGLLRIAGGKLTLSGGDDERSIGEQAHYLGHLDALKPALSVEENLSFWTRYLGGDGQPPDALAAVGLDSLAHLPAAYLSAGQKRRLSIARLVAIKRPLWLLDEPTSALDTKAQAMLLALMQAHLAGGGMIVAATHLPLGLDGATELRLEQVP</sequence>
<evidence type="ECO:0000256" key="5">
    <source>
        <dbReference type="ARBA" id="ARBA00022840"/>
    </source>
</evidence>
<name>A0A1W6ZNL0_9HYPH</name>
<dbReference type="InterPro" id="IPR027417">
    <property type="entry name" value="P-loop_NTPase"/>
</dbReference>
<keyword evidence="9" id="KW-1185">Reference proteome</keyword>
<evidence type="ECO:0000256" key="6">
    <source>
        <dbReference type="ARBA" id="ARBA00022967"/>
    </source>
</evidence>
<reference evidence="8 9" key="1">
    <citation type="submission" date="2017-05" db="EMBL/GenBank/DDBJ databases">
        <title>Full genome sequence of Pseudorhodoplanes sinuspersici.</title>
        <authorList>
            <person name="Dastgheib S.M.M."/>
            <person name="Shavandi M."/>
            <person name="Tirandaz H."/>
        </authorList>
    </citation>
    <scope>NUCLEOTIDE SEQUENCE [LARGE SCALE GENOMIC DNA]</scope>
    <source>
        <strain evidence="8 9">RIPI110</strain>
    </source>
</reference>
<dbReference type="AlphaFoldDB" id="A0A1W6ZNL0"/>
<dbReference type="GO" id="GO:0022857">
    <property type="term" value="F:transmembrane transporter activity"/>
    <property type="evidence" value="ECO:0007669"/>
    <property type="project" value="InterPro"/>
</dbReference>
<dbReference type="Gene3D" id="3.40.50.300">
    <property type="entry name" value="P-loop containing nucleotide triphosphate hydrolases"/>
    <property type="match status" value="1"/>
</dbReference>
<dbReference type="Proteomes" id="UP000194137">
    <property type="component" value="Chromosome"/>
</dbReference>
<dbReference type="PANTHER" id="PTHR43499:SF1">
    <property type="entry name" value="ABC TRANSPORTER I FAMILY MEMBER 1"/>
    <property type="match status" value="1"/>
</dbReference>